<dbReference type="InterPro" id="IPR001647">
    <property type="entry name" value="HTH_TetR"/>
</dbReference>
<evidence type="ECO:0000313" key="6">
    <source>
        <dbReference type="EMBL" id="KVW94688.1"/>
    </source>
</evidence>
<dbReference type="EMBL" id="LDUG01000033">
    <property type="protein sequence ID" value="KVW94688.1"/>
    <property type="molecule type" value="Genomic_DNA"/>
</dbReference>
<keyword evidence="2 4" id="KW-0238">DNA-binding</keyword>
<gene>
    <name evidence="6" type="ORF">ABW22_11650</name>
</gene>
<evidence type="ECO:0000256" key="4">
    <source>
        <dbReference type="PROSITE-ProRule" id="PRU00335"/>
    </source>
</evidence>
<evidence type="ECO:0000256" key="1">
    <source>
        <dbReference type="ARBA" id="ARBA00023015"/>
    </source>
</evidence>
<dbReference type="PATRIC" id="fig|36861.3.peg.2110"/>
<reference evidence="6 7" key="1">
    <citation type="journal article" date="2015" name="Appl. Environ. Microbiol.">
        <title>Aerobic and Anaerobic Thiosulfate Oxidation by a Cold-Adapted, Subglacial Chemoautotroph.</title>
        <authorList>
            <person name="Harrold Z.R."/>
            <person name="Skidmore M.L."/>
            <person name="Hamilton T.L."/>
            <person name="Desch L."/>
            <person name="Amada K."/>
            <person name="van Gelder W."/>
            <person name="Glover K."/>
            <person name="Roden E.E."/>
            <person name="Boyd E.S."/>
        </authorList>
    </citation>
    <scope>NUCLEOTIDE SEQUENCE [LARGE SCALE GENOMIC DNA]</scope>
    <source>
        <strain evidence="6 7">RG</strain>
    </source>
</reference>
<dbReference type="PRINTS" id="PR00455">
    <property type="entry name" value="HTHTETR"/>
</dbReference>
<evidence type="ECO:0000313" key="7">
    <source>
        <dbReference type="Proteomes" id="UP000064243"/>
    </source>
</evidence>
<dbReference type="InterPro" id="IPR009057">
    <property type="entry name" value="Homeodomain-like_sf"/>
</dbReference>
<dbReference type="Pfam" id="PF00440">
    <property type="entry name" value="TetR_N"/>
    <property type="match status" value="1"/>
</dbReference>
<feature type="domain" description="HTH tetR-type" evidence="5">
    <location>
        <begin position="3"/>
        <end position="63"/>
    </location>
</feature>
<dbReference type="RefSeq" id="WP_059756682.1">
    <property type="nucleotide sequence ID" value="NZ_LDUG01000033.1"/>
</dbReference>
<dbReference type="GO" id="GO:0003677">
    <property type="term" value="F:DNA binding"/>
    <property type="evidence" value="ECO:0007669"/>
    <property type="project" value="UniProtKB-UniRule"/>
</dbReference>
<dbReference type="Pfam" id="PF21993">
    <property type="entry name" value="TetR_C_13_2"/>
    <property type="match status" value="1"/>
</dbReference>
<keyword evidence="3" id="KW-0804">Transcription</keyword>
<dbReference type="Gene3D" id="1.10.357.10">
    <property type="entry name" value="Tetracycline Repressor, domain 2"/>
    <property type="match status" value="1"/>
</dbReference>
<dbReference type="Proteomes" id="UP000064243">
    <property type="component" value="Unassembled WGS sequence"/>
</dbReference>
<accession>A0A106BLJ3</accession>
<dbReference type="SUPFAM" id="SSF48498">
    <property type="entry name" value="Tetracyclin repressor-like, C-terminal domain"/>
    <property type="match status" value="1"/>
</dbReference>
<dbReference type="InterPro" id="IPR036271">
    <property type="entry name" value="Tet_transcr_reg_TetR-rel_C_sf"/>
</dbReference>
<dbReference type="SUPFAM" id="SSF46689">
    <property type="entry name" value="Homeodomain-like"/>
    <property type="match status" value="1"/>
</dbReference>
<protein>
    <recommendedName>
        <fullName evidence="5">HTH tetR-type domain-containing protein</fullName>
    </recommendedName>
</protein>
<dbReference type="PROSITE" id="PS50977">
    <property type="entry name" value="HTH_TETR_2"/>
    <property type="match status" value="1"/>
</dbReference>
<evidence type="ECO:0000256" key="2">
    <source>
        <dbReference type="ARBA" id="ARBA00023125"/>
    </source>
</evidence>
<proteinExistence type="predicted"/>
<evidence type="ECO:0000259" key="5">
    <source>
        <dbReference type="PROSITE" id="PS50977"/>
    </source>
</evidence>
<keyword evidence="1" id="KW-0805">Transcription regulation</keyword>
<comment type="caution">
    <text evidence="6">The sequence shown here is derived from an EMBL/GenBank/DDBJ whole genome shotgun (WGS) entry which is preliminary data.</text>
</comment>
<evidence type="ECO:0000256" key="3">
    <source>
        <dbReference type="ARBA" id="ARBA00023163"/>
    </source>
</evidence>
<organism evidence="6 7">
    <name type="scientific">Thiobacillus denitrificans</name>
    <dbReference type="NCBI Taxonomy" id="36861"/>
    <lineage>
        <taxon>Bacteria</taxon>
        <taxon>Pseudomonadati</taxon>
        <taxon>Pseudomonadota</taxon>
        <taxon>Betaproteobacteria</taxon>
        <taxon>Nitrosomonadales</taxon>
        <taxon>Thiobacillaceae</taxon>
        <taxon>Thiobacillus</taxon>
    </lineage>
</organism>
<name>A0A106BLJ3_THIDE</name>
<feature type="DNA-binding region" description="H-T-H motif" evidence="4">
    <location>
        <begin position="26"/>
        <end position="45"/>
    </location>
</feature>
<dbReference type="PANTHER" id="PTHR47506">
    <property type="entry name" value="TRANSCRIPTIONAL REGULATORY PROTEIN"/>
    <property type="match status" value="1"/>
</dbReference>
<sequence>MKKTDPESILDNALSLFRAKGYKSMSMADIGKASGLLKGSIYHHFPSKEAILISSIDRLSDHFEKAVFSLAHSESMSEKQRLEAMVSAIEGYFIENKACVMAHLSMEAMQDTTQAKSQIQSFFRRWRRAFESVLVSRHGAPVARRLAEDAVSQLEGAILWLNIFGDPAPLRWMCGSIKELL</sequence>
<keyword evidence="7" id="KW-1185">Reference proteome</keyword>
<dbReference type="AlphaFoldDB" id="A0A106BLJ3"/>
<dbReference type="PANTHER" id="PTHR47506:SF6">
    <property type="entry name" value="HTH-TYPE TRANSCRIPTIONAL REPRESSOR NEMR"/>
    <property type="match status" value="1"/>
</dbReference>
<dbReference type="InterPro" id="IPR054156">
    <property type="entry name" value="YxaF_TetR_C"/>
</dbReference>
<dbReference type="OrthoDB" id="5293507at2"/>